<dbReference type="InterPro" id="IPR027443">
    <property type="entry name" value="IPNS-like_sf"/>
</dbReference>
<feature type="compositionally biased region" description="Low complexity" evidence="1">
    <location>
        <begin position="54"/>
        <end position="74"/>
    </location>
</feature>
<dbReference type="AlphaFoldDB" id="A0AAV6YAK0"/>
<dbReference type="EMBL" id="WHWC01000001">
    <property type="protein sequence ID" value="KAG8390117.1"/>
    <property type="molecule type" value="Genomic_DNA"/>
</dbReference>
<sequence>MASSTQNPPHHLSTPHGATAAPPPTPSAQPNLSSNNATLPDALSHLLHRLPPTLSLSLSTRRRSSSTTTTATPPVINLSDPTPPLHSASTQLGYFHLTPHHPISPHLPPAAESAALSLFNLPHHRKKLLFPNTWPLGYDSLDNEDDDDDVSTAGESFCLDSSCSAESAIESDIDLGSLRELGSEMEKLGLKVMEELGSVVGFESPGKDDPTRLCSLLWVSDGMNKPGRVYPYVIGLHYQMRCQKYSLLSDSGWANVSGQADSVLVTLGDIAQVWSNGKLKKVRGIPMPISMDANDNNNSSCITMSLLITLPLESTVSPLIPGLDINAIEEYHEDGIDSITKTGKRSLFRSFSFEDYAWRVYHERLLFKDPLVRYRV</sequence>
<gene>
    <name evidence="2" type="ORF">BUALT_Bualt01G0050200</name>
</gene>
<evidence type="ECO:0000313" key="3">
    <source>
        <dbReference type="Proteomes" id="UP000826271"/>
    </source>
</evidence>
<name>A0AAV6YAK0_9LAMI</name>
<dbReference type="SUPFAM" id="SSF51197">
    <property type="entry name" value="Clavaminate synthase-like"/>
    <property type="match status" value="1"/>
</dbReference>
<protein>
    <submittedName>
        <fullName evidence="2">Uncharacterized protein</fullName>
    </submittedName>
</protein>
<dbReference type="Gene3D" id="2.60.120.330">
    <property type="entry name" value="B-lactam Antibiotic, Isopenicillin N Synthase, Chain"/>
    <property type="match status" value="1"/>
</dbReference>
<keyword evidence="3" id="KW-1185">Reference proteome</keyword>
<evidence type="ECO:0000256" key="1">
    <source>
        <dbReference type="SAM" id="MobiDB-lite"/>
    </source>
</evidence>
<dbReference type="PANTHER" id="PTHR34945:SF2">
    <property type="entry name" value="2-OXOGLUTARATE (2OG) AND FE(II)-DEPENDENT OXYGENASE SUPERFAMILY PROTEIN"/>
    <property type="match status" value="1"/>
</dbReference>
<dbReference type="Proteomes" id="UP000826271">
    <property type="component" value="Unassembled WGS sequence"/>
</dbReference>
<evidence type="ECO:0000313" key="2">
    <source>
        <dbReference type="EMBL" id="KAG8390117.1"/>
    </source>
</evidence>
<accession>A0AAV6YAK0</accession>
<dbReference type="PANTHER" id="PTHR34945">
    <property type="entry name" value="2-OXOGLUTARATE (2OG) AND FE(II)-DEPENDENT OXYGENASE SUPERFAMILY PROTEIN"/>
    <property type="match status" value="1"/>
</dbReference>
<comment type="caution">
    <text evidence="2">The sequence shown here is derived from an EMBL/GenBank/DDBJ whole genome shotgun (WGS) entry which is preliminary data.</text>
</comment>
<proteinExistence type="predicted"/>
<organism evidence="2 3">
    <name type="scientific">Buddleja alternifolia</name>
    <dbReference type="NCBI Taxonomy" id="168488"/>
    <lineage>
        <taxon>Eukaryota</taxon>
        <taxon>Viridiplantae</taxon>
        <taxon>Streptophyta</taxon>
        <taxon>Embryophyta</taxon>
        <taxon>Tracheophyta</taxon>
        <taxon>Spermatophyta</taxon>
        <taxon>Magnoliopsida</taxon>
        <taxon>eudicotyledons</taxon>
        <taxon>Gunneridae</taxon>
        <taxon>Pentapetalae</taxon>
        <taxon>asterids</taxon>
        <taxon>lamiids</taxon>
        <taxon>Lamiales</taxon>
        <taxon>Scrophulariaceae</taxon>
        <taxon>Buddlejeae</taxon>
        <taxon>Buddleja</taxon>
    </lineage>
</organism>
<feature type="region of interest" description="Disordered" evidence="1">
    <location>
        <begin position="54"/>
        <end position="84"/>
    </location>
</feature>
<feature type="region of interest" description="Disordered" evidence="1">
    <location>
        <begin position="1"/>
        <end position="38"/>
    </location>
</feature>
<reference evidence="2" key="1">
    <citation type="submission" date="2019-10" db="EMBL/GenBank/DDBJ databases">
        <authorList>
            <person name="Zhang R."/>
            <person name="Pan Y."/>
            <person name="Wang J."/>
            <person name="Ma R."/>
            <person name="Yu S."/>
        </authorList>
    </citation>
    <scope>NUCLEOTIDE SEQUENCE</scope>
    <source>
        <strain evidence="2">LA-IB0</strain>
        <tissue evidence="2">Leaf</tissue>
    </source>
</reference>